<dbReference type="GO" id="GO:0016020">
    <property type="term" value="C:membrane"/>
    <property type="evidence" value="ECO:0007669"/>
    <property type="project" value="UniProtKB-SubCell"/>
</dbReference>
<feature type="transmembrane region" description="Helical" evidence="5">
    <location>
        <begin position="40"/>
        <end position="60"/>
    </location>
</feature>
<dbReference type="InterPro" id="IPR007016">
    <property type="entry name" value="O-antigen_ligase-rel_domated"/>
</dbReference>
<accession>A0A7L5AJG8</accession>
<feature type="transmembrane region" description="Helical" evidence="5">
    <location>
        <begin position="260"/>
        <end position="284"/>
    </location>
</feature>
<evidence type="ECO:0000256" key="5">
    <source>
        <dbReference type="SAM" id="Phobius"/>
    </source>
</evidence>
<dbReference type="EMBL" id="CP017146">
    <property type="protein sequence ID" value="QHO70226.1"/>
    <property type="molecule type" value="Genomic_DNA"/>
</dbReference>
<protein>
    <recommendedName>
        <fullName evidence="6">O-antigen ligase-related domain-containing protein</fullName>
    </recommendedName>
</protein>
<feature type="transmembrane region" description="Helical" evidence="5">
    <location>
        <begin position="104"/>
        <end position="121"/>
    </location>
</feature>
<feature type="transmembrane region" description="Helical" evidence="5">
    <location>
        <begin position="345"/>
        <end position="367"/>
    </location>
</feature>
<evidence type="ECO:0000313" key="7">
    <source>
        <dbReference type="EMBL" id="QHO70226.1"/>
    </source>
</evidence>
<evidence type="ECO:0000259" key="6">
    <source>
        <dbReference type="Pfam" id="PF04932"/>
    </source>
</evidence>
<feature type="transmembrane region" description="Helical" evidence="5">
    <location>
        <begin position="223"/>
        <end position="254"/>
    </location>
</feature>
<keyword evidence="3 5" id="KW-1133">Transmembrane helix</keyword>
<gene>
    <name evidence="7" type="ORF">BHD05_11790</name>
</gene>
<keyword evidence="8" id="KW-1185">Reference proteome</keyword>
<feature type="transmembrane region" description="Helical" evidence="5">
    <location>
        <begin position="133"/>
        <end position="152"/>
    </location>
</feature>
<feature type="transmembrane region" description="Helical" evidence="5">
    <location>
        <begin position="189"/>
        <end position="211"/>
    </location>
</feature>
<organism evidence="7 8">
    <name type="scientific">Marisediminicola antarctica</name>
    <dbReference type="NCBI Taxonomy" id="674079"/>
    <lineage>
        <taxon>Bacteria</taxon>
        <taxon>Bacillati</taxon>
        <taxon>Actinomycetota</taxon>
        <taxon>Actinomycetes</taxon>
        <taxon>Micrococcales</taxon>
        <taxon>Microbacteriaceae</taxon>
        <taxon>Marisediminicola</taxon>
    </lineage>
</organism>
<feature type="transmembrane region" description="Helical" evidence="5">
    <location>
        <begin position="72"/>
        <end position="92"/>
    </location>
</feature>
<feature type="transmembrane region" description="Helical" evidence="5">
    <location>
        <begin position="379"/>
        <end position="396"/>
    </location>
</feature>
<feature type="domain" description="O-antigen ligase-related" evidence="6">
    <location>
        <begin position="224"/>
        <end position="351"/>
    </location>
</feature>
<dbReference type="Pfam" id="PF04932">
    <property type="entry name" value="Wzy_C"/>
    <property type="match status" value="1"/>
</dbReference>
<dbReference type="InterPro" id="IPR051533">
    <property type="entry name" value="WaaL-like"/>
</dbReference>
<dbReference type="OrthoDB" id="5243524at2"/>
<reference evidence="7 8" key="1">
    <citation type="submission" date="2016-09" db="EMBL/GenBank/DDBJ databases">
        <title>Complete genome sequence of microbes from the polar regions.</title>
        <authorList>
            <person name="Liao L."/>
            <person name="Chen B."/>
        </authorList>
    </citation>
    <scope>NUCLEOTIDE SEQUENCE [LARGE SCALE GENOMIC DNA]</scope>
    <source>
        <strain evidence="7 8">ZS314</strain>
    </source>
</reference>
<evidence type="ECO:0000256" key="2">
    <source>
        <dbReference type="ARBA" id="ARBA00022692"/>
    </source>
</evidence>
<feature type="transmembrane region" description="Helical" evidence="5">
    <location>
        <begin position="402"/>
        <end position="421"/>
    </location>
</feature>
<dbReference type="Proteomes" id="UP000464507">
    <property type="component" value="Chromosome"/>
</dbReference>
<proteinExistence type="predicted"/>
<dbReference type="AlphaFoldDB" id="A0A7L5AJG8"/>
<dbReference type="PANTHER" id="PTHR37422:SF13">
    <property type="entry name" value="LIPOPOLYSACCHARIDE BIOSYNTHESIS PROTEIN PA4999-RELATED"/>
    <property type="match status" value="1"/>
</dbReference>
<sequence>MTVGFLPRVRTFEPLVVFQAYMALMVFSPSIYVIEPLGAAGTPATVFGVLLLVLWLVGRATSLRSQLGLTPMHWLIVAFVVAMLIGFCAGMLRPTNAIEFSSSLRGLITLASGVGVILFAIDTMVTPEQISALLNSLVAVGTVLAVMGLVQFTTGFDFVQVLHLPGLTQNSDYGGLYERSGFARVSGTAVHSIEFAFVIGAVLPLAAHLAVQSSRAHWWKWLPFLLMLVSLPLTVARSGAVAMLIGLIFVGAIATGKQRWALLIAAVIAALAFRAVLPGLLGTIRSLIFGAAEDNSITGRLEDLRAVTAFVAESPWVGRGFGTFVPELYRTLDNQFMATAIETGLIGIAALLALFVGGIVSAIVAAWNVRDDRVQRTRGLALAAGLFATFVLSFTFDSFGFPMAFGIQCLMFGAVGAFWRFQRSGSPDSAEDRRPLARLSPRWTTAVVTVVLAVFAIGALATRTARPSFEATGTIVFLAPPAGPNKYDDKVDIPGVSELLGVIMASPDVRFGLAEESVADYAIAVGDGSLGPRTDVVGSGELMRIAARSASGEDALRDAGVVRRELGDQLDLIQNNRGIPSELKVRLDGSLANIEVYQRPIRVSAAAAGTVTVALICAAALVAAGRRLPGWRLRRATSPEGVMDK</sequence>
<evidence type="ECO:0000256" key="1">
    <source>
        <dbReference type="ARBA" id="ARBA00004141"/>
    </source>
</evidence>
<dbReference type="PANTHER" id="PTHR37422">
    <property type="entry name" value="TEICHURONIC ACID BIOSYNTHESIS PROTEIN TUAE"/>
    <property type="match status" value="1"/>
</dbReference>
<feature type="transmembrane region" description="Helical" evidence="5">
    <location>
        <begin position="603"/>
        <end position="625"/>
    </location>
</feature>
<evidence type="ECO:0000313" key="8">
    <source>
        <dbReference type="Proteomes" id="UP000464507"/>
    </source>
</evidence>
<keyword evidence="2 5" id="KW-0812">Transmembrane</keyword>
<dbReference type="RefSeq" id="WP_161886614.1">
    <property type="nucleotide sequence ID" value="NZ_CP017146.1"/>
</dbReference>
<feature type="transmembrane region" description="Helical" evidence="5">
    <location>
        <begin position="12"/>
        <end position="34"/>
    </location>
</feature>
<dbReference type="KEGG" id="mant:BHD05_11790"/>
<feature type="transmembrane region" description="Helical" evidence="5">
    <location>
        <begin position="442"/>
        <end position="461"/>
    </location>
</feature>
<name>A0A7L5AJG8_9MICO</name>
<evidence type="ECO:0000256" key="4">
    <source>
        <dbReference type="ARBA" id="ARBA00023136"/>
    </source>
</evidence>
<evidence type="ECO:0000256" key="3">
    <source>
        <dbReference type="ARBA" id="ARBA00022989"/>
    </source>
</evidence>
<keyword evidence="4 5" id="KW-0472">Membrane</keyword>
<comment type="subcellular location">
    <subcellularLocation>
        <location evidence="1">Membrane</location>
        <topology evidence="1">Multi-pass membrane protein</topology>
    </subcellularLocation>
</comment>